<evidence type="ECO:0008006" key="3">
    <source>
        <dbReference type="Google" id="ProtNLM"/>
    </source>
</evidence>
<dbReference type="InterPro" id="IPR035992">
    <property type="entry name" value="Ricin_B-like_lectins"/>
</dbReference>
<sequence length="144" mass="15605">MSIPNTGTYRLRSAKFPNQLLDLCTGSAAPGTTVIGHINNYVTQNMLWTLQVIDPLNKIVRLINVASGTFAYGQDASKPDTQVMGGPNAMPWKIAPRNNLGEYSIQTTDGQFACSLANGNDNTLITLQRVDGNESSQGWIFCPV</sequence>
<proteinExistence type="predicted"/>
<keyword evidence="2" id="KW-1185">Reference proteome</keyword>
<organism evidence="1 2">
    <name type="scientific">Rhizopogon vesiculosus</name>
    <dbReference type="NCBI Taxonomy" id="180088"/>
    <lineage>
        <taxon>Eukaryota</taxon>
        <taxon>Fungi</taxon>
        <taxon>Dikarya</taxon>
        <taxon>Basidiomycota</taxon>
        <taxon>Agaricomycotina</taxon>
        <taxon>Agaricomycetes</taxon>
        <taxon>Agaricomycetidae</taxon>
        <taxon>Boletales</taxon>
        <taxon>Suillineae</taxon>
        <taxon>Rhizopogonaceae</taxon>
        <taxon>Rhizopogon</taxon>
    </lineage>
</organism>
<dbReference type="EMBL" id="LVVM01004712">
    <property type="protein sequence ID" value="OJA12299.1"/>
    <property type="molecule type" value="Genomic_DNA"/>
</dbReference>
<dbReference type="Gene3D" id="2.80.10.50">
    <property type="match status" value="1"/>
</dbReference>
<dbReference type="SUPFAM" id="SSF50370">
    <property type="entry name" value="Ricin B-like lectins"/>
    <property type="match status" value="1"/>
</dbReference>
<dbReference type="AlphaFoldDB" id="A0A1J8PX39"/>
<gene>
    <name evidence="1" type="ORF">AZE42_08737</name>
</gene>
<protein>
    <recommendedName>
        <fullName evidence="3">Ricin B lectin domain-containing protein</fullName>
    </recommendedName>
</protein>
<accession>A0A1J8PX39</accession>
<evidence type="ECO:0000313" key="2">
    <source>
        <dbReference type="Proteomes" id="UP000183567"/>
    </source>
</evidence>
<dbReference type="OrthoDB" id="2606722at2759"/>
<reference evidence="1 2" key="1">
    <citation type="submission" date="2016-03" db="EMBL/GenBank/DDBJ databases">
        <title>Comparative genomics of the ectomycorrhizal sister species Rhizopogon vinicolor and Rhizopogon vesiculosus (Basidiomycota: Boletales) reveals a divergence of the mating type B locus.</title>
        <authorList>
            <person name="Mujic A.B."/>
            <person name="Kuo A."/>
            <person name="Tritt A."/>
            <person name="Lipzen A."/>
            <person name="Chen C."/>
            <person name="Johnson J."/>
            <person name="Sharma A."/>
            <person name="Barry K."/>
            <person name="Grigoriev I.V."/>
            <person name="Spatafora J.W."/>
        </authorList>
    </citation>
    <scope>NUCLEOTIDE SEQUENCE [LARGE SCALE GENOMIC DNA]</scope>
    <source>
        <strain evidence="1 2">AM-OR11-056</strain>
    </source>
</reference>
<dbReference type="Proteomes" id="UP000183567">
    <property type="component" value="Unassembled WGS sequence"/>
</dbReference>
<comment type="caution">
    <text evidence="1">The sequence shown here is derived from an EMBL/GenBank/DDBJ whole genome shotgun (WGS) entry which is preliminary data.</text>
</comment>
<name>A0A1J8PX39_9AGAM</name>
<evidence type="ECO:0000313" key="1">
    <source>
        <dbReference type="EMBL" id="OJA12299.1"/>
    </source>
</evidence>